<evidence type="ECO:0000259" key="16">
    <source>
        <dbReference type="PROSITE" id="PS50060"/>
    </source>
</evidence>
<keyword evidence="18" id="KW-1185">Reference proteome</keyword>
<proteinExistence type="inferred from homology"/>
<gene>
    <name evidence="17" type="ORF">UY3_01904</name>
</gene>
<accession>M7C870</accession>
<feature type="domain" description="EGF-like" evidence="15">
    <location>
        <begin position="112"/>
        <end position="156"/>
    </location>
</feature>
<keyword evidence="4" id="KW-0964">Secreted</keyword>
<dbReference type="FunFam" id="2.10.25.10:FF:000038">
    <property type="entry name" value="Fibrillin 2"/>
    <property type="match status" value="1"/>
</dbReference>
<evidence type="ECO:0000256" key="5">
    <source>
        <dbReference type="ARBA" id="ARBA00022530"/>
    </source>
</evidence>
<dbReference type="PANTHER" id="PTHR24050:SF19">
    <property type="entry name" value="NEPHRONECTIN"/>
    <property type="match status" value="1"/>
</dbReference>
<evidence type="ECO:0000256" key="8">
    <source>
        <dbReference type="ARBA" id="ARBA00022737"/>
    </source>
</evidence>
<comment type="similarity">
    <text evidence="2">Belongs to the nephronectin family.</text>
</comment>
<dbReference type="Proteomes" id="UP000031443">
    <property type="component" value="Unassembled WGS sequence"/>
</dbReference>
<dbReference type="GO" id="GO:0016020">
    <property type="term" value="C:membrane"/>
    <property type="evidence" value="ECO:0007669"/>
    <property type="project" value="InterPro"/>
</dbReference>
<dbReference type="GO" id="GO:0030154">
    <property type="term" value="P:cell differentiation"/>
    <property type="evidence" value="ECO:0007669"/>
    <property type="project" value="UniProtKB-KW"/>
</dbReference>
<feature type="non-terminal residue" evidence="17">
    <location>
        <position position="1"/>
    </location>
</feature>
<evidence type="ECO:0000256" key="6">
    <source>
        <dbReference type="ARBA" id="ARBA00022536"/>
    </source>
</evidence>
<keyword evidence="11" id="KW-0130">Cell adhesion</keyword>
<reference evidence="18" key="1">
    <citation type="journal article" date="2013" name="Nat. Genet.">
        <title>The draft genomes of soft-shell turtle and green sea turtle yield insights into the development and evolution of the turtle-specific body plan.</title>
        <authorList>
            <person name="Wang Z."/>
            <person name="Pascual-Anaya J."/>
            <person name="Zadissa A."/>
            <person name="Li W."/>
            <person name="Niimura Y."/>
            <person name="Huang Z."/>
            <person name="Li C."/>
            <person name="White S."/>
            <person name="Xiong Z."/>
            <person name="Fang D."/>
            <person name="Wang B."/>
            <person name="Ming Y."/>
            <person name="Chen Y."/>
            <person name="Zheng Y."/>
            <person name="Kuraku S."/>
            <person name="Pignatelli M."/>
            <person name="Herrero J."/>
            <person name="Beal K."/>
            <person name="Nozawa M."/>
            <person name="Li Q."/>
            <person name="Wang J."/>
            <person name="Zhang H."/>
            <person name="Yu L."/>
            <person name="Shigenobu S."/>
            <person name="Wang J."/>
            <person name="Liu J."/>
            <person name="Flicek P."/>
            <person name="Searle S."/>
            <person name="Wang J."/>
            <person name="Kuratani S."/>
            <person name="Yin Y."/>
            <person name="Aken B."/>
            <person name="Zhang G."/>
            <person name="Irie N."/>
        </authorList>
    </citation>
    <scope>NUCLEOTIDE SEQUENCE [LARGE SCALE GENOMIC DNA]</scope>
</reference>
<keyword evidence="3" id="KW-0217">Developmental protein</keyword>
<dbReference type="InterPro" id="IPR009030">
    <property type="entry name" value="Growth_fac_rcpt_cys_sf"/>
</dbReference>
<feature type="compositionally biased region" description="Low complexity" evidence="14">
    <location>
        <begin position="250"/>
        <end position="259"/>
    </location>
</feature>
<keyword evidence="9" id="KW-0221">Differentiation</keyword>
<dbReference type="PROSITE" id="PS50026">
    <property type="entry name" value="EGF_3"/>
    <property type="match status" value="3"/>
</dbReference>
<feature type="non-terminal residue" evidence="17">
    <location>
        <position position="485"/>
    </location>
</feature>
<feature type="compositionally biased region" description="Pro residues" evidence="14">
    <location>
        <begin position="205"/>
        <end position="223"/>
    </location>
</feature>
<feature type="compositionally biased region" description="Polar residues" evidence="14">
    <location>
        <begin position="261"/>
        <end position="281"/>
    </location>
</feature>
<dbReference type="PANTHER" id="PTHR24050">
    <property type="entry name" value="PA14 DOMAIN-CONTAINING PROTEIN"/>
    <property type="match status" value="1"/>
</dbReference>
<evidence type="ECO:0000256" key="3">
    <source>
        <dbReference type="ARBA" id="ARBA00022473"/>
    </source>
</evidence>
<keyword evidence="8" id="KW-0677">Repeat</keyword>
<dbReference type="PROSITE" id="PS50060">
    <property type="entry name" value="MAM_2"/>
    <property type="match status" value="1"/>
</dbReference>
<feature type="region of interest" description="Disordered" evidence="14">
    <location>
        <begin position="205"/>
        <end position="281"/>
    </location>
</feature>
<keyword evidence="12" id="KW-1015">Disulfide bond</keyword>
<dbReference type="InterPro" id="IPR000998">
    <property type="entry name" value="MAM_dom"/>
</dbReference>
<dbReference type="CDD" id="cd00054">
    <property type="entry name" value="EGF_CA"/>
    <property type="match status" value="1"/>
</dbReference>
<evidence type="ECO:0000256" key="7">
    <source>
        <dbReference type="ARBA" id="ARBA00022729"/>
    </source>
</evidence>
<dbReference type="FunFam" id="2.10.25.10:FF:000187">
    <property type="entry name" value="nephronectin isoform X1"/>
    <property type="match status" value="1"/>
</dbReference>
<dbReference type="SMART" id="SM00137">
    <property type="entry name" value="MAM"/>
    <property type="match status" value="1"/>
</dbReference>
<dbReference type="SMART" id="SM00179">
    <property type="entry name" value="EGF_CA"/>
    <property type="match status" value="3"/>
</dbReference>
<dbReference type="InterPro" id="IPR018097">
    <property type="entry name" value="EGF_Ca-bd_CS"/>
</dbReference>
<dbReference type="GO" id="GO:0007155">
    <property type="term" value="P:cell adhesion"/>
    <property type="evidence" value="ECO:0007669"/>
    <property type="project" value="UniProtKB-KW"/>
</dbReference>
<dbReference type="PROSITE" id="PS00010">
    <property type="entry name" value="ASX_HYDROXYL"/>
    <property type="match status" value="3"/>
</dbReference>
<dbReference type="FunFam" id="2.10.25.10:FF:000476">
    <property type="entry name" value="nephronectin isoform X1"/>
    <property type="match status" value="1"/>
</dbReference>
<evidence type="ECO:0000256" key="14">
    <source>
        <dbReference type="SAM" id="MobiDB-lite"/>
    </source>
</evidence>
<evidence type="ECO:0000256" key="12">
    <source>
        <dbReference type="ARBA" id="ARBA00023157"/>
    </source>
</evidence>
<feature type="domain" description="MAM" evidence="16">
    <location>
        <begin position="341"/>
        <end position="484"/>
    </location>
</feature>
<dbReference type="GO" id="GO:0005509">
    <property type="term" value="F:calcium ion binding"/>
    <property type="evidence" value="ECO:0007669"/>
    <property type="project" value="InterPro"/>
</dbReference>
<evidence type="ECO:0000313" key="18">
    <source>
        <dbReference type="Proteomes" id="UP000031443"/>
    </source>
</evidence>
<dbReference type="Pfam" id="PF00629">
    <property type="entry name" value="MAM"/>
    <property type="match status" value="1"/>
</dbReference>
<keyword evidence="6 13" id="KW-0245">EGF-like domain</keyword>
<evidence type="ECO:0000256" key="4">
    <source>
        <dbReference type="ARBA" id="ARBA00022525"/>
    </source>
</evidence>
<dbReference type="EMBL" id="KB503068">
    <property type="protein sequence ID" value="EMP40778.1"/>
    <property type="molecule type" value="Genomic_DNA"/>
</dbReference>
<dbReference type="InterPro" id="IPR000742">
    <property type="entry name" value="EGF"/>
</dbReference>
<dbReference type="AlphaFoldDB" id="M7C870"/>
<dbReference type="Pfam" id="PF07645">
    <property type="entry name" value="EGF_CA"/>
    <property type="match status" value="3"/>
</dbReference>
<dbReference type="PROSITE" id="PS01187">
    <property type="entry name" value="EGF_CA"/>
    <property type="match status" value="1"/>
</dbReference>
<dbReference type="Gene3D" id="2.60.120.200">
    <property type="match status" value="1"/>
</dbReference>
<dbReference type="InterPro" id="IPR013320">
    <property type="entry name" value="ConA-like_dom_sf"/>
</dbReference>
<keyword evidence="10" id="KW-0106">Calcium</keyword>
<evidence type="ECO:0000256" key="11">
    <source>
        <dbReference type="ARBA" id="ARBA00022889"/>
    </source>
</evidence>
<dbReference type="CDD" id="cd06263">
    <property type="entry name" value="MAM"/>
    <property type="match status" value="1"/>
</dbReference>
<evidence type="ECO:0000256" key="1">
    <source>
        <dbReference type="ARBA" id="ARBA00004498"/>
    </source>
</evidence>
<dbReference type="SMART" id="SM00181">
    <property type="entry name" value="EGF"/>
    <property type="match status" value="5"/>
</dbReference>
<keyword evidence="5" id="KW-0272">Extracellular matrix</keyword>
<comment type="caution">
    <text evidence="13">Lacks conserved residue(s) required for the propagation of feature annotation.</text>
</comment>
<dbReference type="FunFam" id="2.10.25.10:FF:000184">
    <property type="entry name" value="nephronectin isoform X2"/>
    <property type="match status" value="1"/>
</dbReference>
<dbReference type="SUPFAM" id="SSF49899">
    <property type="entry name" value="Concanavalin A-like lectins/glucanases"/>
    <property type="match status" value="1"/>
</dbReference>
<evidence type="ECO:0000256" key="10">
    <source>
        <dbReference type="ARBA" id="ARBA00022837"/>
    </source>
</evidence>
<dbReference type="InterPro" id="IPR001881">
    <property type="entry name" value="EGF-like_Ca-bd_dom"/>
</dbReference>
<comment type="subcellular location">
    <subcellularLocation>
        <location evidence="1">Secreted</location>
        <location evidence="1">Extracellular space</location>
        <location evidence="1">Extracellular matrix</location>
    </subcellularLocation>
</comment>
<feature type="compositionally biased region" description="Pro residues" evidence="14">
    <location>
        <begin position="238"/>
        <end position="249"/>
    </location>
</feature>
<sequence length="485" mass="52853">AICQPRCKHGECIGPNKCKCLPGYTGKTCNQDLNECGLKPRPCKHRCMNTYGSYKCYCLNGYMLMPDGSCSNALSCSMANCQYGCDVVKGEVRCHCPSPGLQLGPDGRTCIDVDECATGRVVCPRFRKCVNTFGSYICKCHKGFDLMYIGGKYQCHDVDECSIGQYQCGSFSRCYNTQGTYKCKCKEGYRGDGINCLPIITARPAPKPTVRPTPKPTIWPTPKPTTRFVPKLMTTRPPLKPATRPPTPPQSTTSKPAPTARTPQLTTEDSSLIPTETTSPQGITVDNRIQIEPQKPRGDVFSSPPFSGPQCITSPHCTSLIILGISQVSTGAPFHSSILVHSCNFDSGLCGWIKDKDDDLHWEPFRDPSGGQYVTISEPKGKEGKVARLVLPLGQLAHSGDLCLSFRHKVSGLHSGLLQVFLRKNGAHGPAVWGRNGGHGWRQTQITLQDSGIKSVIFKGEKGKGRTGDIGLDDVSVRKGRCSEE</sequence>
<dbReference type="InterPro" id="IPR000152">
    <property type="entry name" value="EGF-type_Asp/Asn_hydroxyl_site"/>
</dbReference>
<keyword evidence="7" id="KW-0732">Signal</keyword>
<evidence type="ECO:0000256" key="9">
    <source>
        <dbReference type="ARBA" id="ARBA00022782"/>
    </source>
</evidence>
<dbReference type="SUPFAM" id="SSF57184">
    <property type="entry name" value="Growth factor receptor domain"/>
    <property type="match status" value="2"/>
</dbReference>
<evidence type="ECO:0000259" key="15">
    <source>
        <dbReference type="PROSITE" id="PS50026"/>
    </source>
</evidence>
<feature type="domain" description="EGF-like" evidence="15">
    <location>
        <begin position="157"/>
        <end position="197"/>
    </location>
</feature>
<evidence type="ECO:0000313" key="17">
    <source>
        <dbReference type="EMBL" id="EMP40778.1"/>
    </source>
</evidence>
<dbReference type="Gene3D" id="2.10.25.10">
    <property type="entry name" value="Laminin"/>
    <property type="match status" value="5"/>
</dbReference>
<dbReference type="PROSITE" id="PS00022">
    <property type="entry name" value="EGF_1"/>
    <property type="match status" value="1"/>
</dbReference>
<name>M7C870_CHEMY</name>
<dbReference type="PROSITE" id="PS01186">
    <property type="entry name" value="EGF_2"/>
    <property type="match status" value="3"/>
</dbReference>
<evidence type="ECO:0000256" key="13">
    <source>
        <dbReference type="PROSITE-ProRule" id="PRU00076"/>
    </source>
</evidence>
<organism evidence="17 18">
    <name type="scientific">Chelonia mydas</name>
    <name type="common">Green sea-turtle</name>
    <name type="synonym">Chelonia agassizi</name>
    <dbReference type="NCBI Taxonomy" id="8469"/>
    <lineage>
        <taxon>Eukaryota</taxon>
        <taxon>Metazoa</taxon>
        <taxon>Chordata</taxon>
        <taxon>Craniata</taxon>
        <taxon>Vertebrata</taxon>
        <taxon>Euteleostomi</taxon>
        <taxon>Archelosauria</taxon>
        <taxon>Testudinata</taxon>
        <taxon>Testudines</taxon>
        <taxon>Cryptodira</taxon>
        <taxon>Durocryptodira</taxon>
        <taxon>Americhelydia</taxon>
        <taxon>Chelonioidea</taxon>
        <taxon>Cheloniidae</taxon>
        <taxon>Chelonia</taxon>
    </lineage>
</organism>
<protein>
    <submittedName>
        <fullName evidence="17">Nephronectin</fullName>
    </submittedName>
</protein>
<dbReference type="InterPro" id="IPR052235">
    <property type="entry name" value="Nephronectin_domain"/>
</dbReference>
<dbReference type="InterPro" id="IPR049883">
    <property type="entry name" value="NOTCH1_EGF-like"/>
</dbReference>
<feature type="domain" description="EGF-like" evidence="15">
    <location>
        <begin position="32"/>
        <end position="71"/>
    </location>
</feature>
<evidence type="ECO:0000256" key="2">
    <source>
        <dbReference type="ARBA" id="ARBA00009738"/>
    </source>
</evidence>